<comment type="caution">
    <text evidence="3">The sequence shown here is derived from an EMBL/GenBank/DDBJ whole genome shotgun (WGS) entry which is preliminary data.</text>
</comment>
<dbReference type="PANTHER" id="PTHR42791">
    <property type="entry name" value="GNAT FAMILY ACETYLTRANSFERASE"/>
    <property type="match status" value="1"/>
</dbReference>
<dbReference type="RefSeq" id="XP_046070647.1">
    <property type="nucleotide sequence ID" value="XM_046218438.1"/>
</dbReference>
<dbReference type="InterPro" id="IPR016181">
    <property type="entry name" value="Acyl_CoA_acyltransferase"/>
</dbReference>
<dbReference type="CDD" id="cd04301">
    <property type="entry name" value="NAT_SF"/>
    <property type="match status" value="1"/>
</dbReference>
<dbReference type="InterPro" id="IPR052523">
    <property type="entry name" value="Trichothecene_AcTrans"/>
</dbReference>
<proteinExistence type="predicted"/>
<feature type="compositionally biased region" description="Polar residues" evidence="1">
    <location>
        <begin position="96"/>
        <end position="115"/>
    </location>
</feature>
<dbReference type="PROSITE" id="PS51186">
    <property type="entry name" value="GNAT"/>
    <property type="match status" value="1"/>
</dbReference>
<dbReference type="InterPro" id="IPR000182">
    <property type="entry name" value="GNAT_dom"/>
</dbReference>
<reference evidence="3" key="1">
    <citation type="submission" date="2021-12" db="EMBL/GenBank/DDBJ databases">
        <title>Convergent genome expansion in fungi linked to evolution of root-endophyte symbiosis.</title>
        <authorList>
            <consortium name="DOE Joint Genome Institute"/>
            <person name="Ke Y.-H."/>
            <person name="Bonito G."/>
            <person name="Liao H.-L."/>
            <person name="Looney B."/>
            <person name="Rojas-Flechas A."/>
            <person name="Nash J."/>
            <person name="Hameed K."/>
            <person name="Schadt C."/>
            <person name="Martin F."/>
            <person name="Crous P.W."/>
            <person name="Miettinen O."/>
            <person name="Magnuson J.K."/>
            <person name="Labbe J."/>
            <person name="Jacobson D."/>
            <person name="Doktycz M.J."/>
            <person name="Veneault-Fourrey C."/>
            <person name="Kuo A."/>
            <person name="Mondo S."/>
            <person name="Calhoun S."/>
            <person name="Riley R."/>
            <person name="Ohm R."/>
            <person name="LaButti K."/>
            <person name="Andreopoulos B."/>
            <person name="Pangilinan J."/>
            <person name="Nolan M."/>
            <person name="Tritt A."/>
            <person name="Clum A."/>
            <person name="Lipzen A."/>
            <person name="Daum C."/>
            <person name="Barry K."/>
            <person name="Grigoriev I.V."/>
            <person name="Vilgalys R."/>
        </authorList>
    </citation>
    <scope>NUCLEOTIDE SEQUENCE</scope>
    <source>
        <strain evidence="3">PMI_201</strain>
    </source>
</reference>
<dbReference type="GO" id="GO:0016747">
    <property type="term" value="F:acyltransferase activity, transferring groups other than amino-acyl groups"/>
    <property type="evidence" value="ECO:0007669"/>
    <property type="project" value="InterPro"/>
</dbReference>
<sequence length="258" mass="29231">MAAPTIEIRQATAYDIIPISQIHYRALERYHEFYAAFLATHPRDILPKSTESALKTPDNIFLVAADSVTGKVVGFTRYYIVPEEKEKEEDRRKALSSATPSAEATQAQSKPQVQVSSLYASKSHVKDIWDRFSERDDEMEAVYTGEVKGQRHLYVKHLMIDPAHQRKGIGQRLLSAVLAKSDAEGIPTFLTASAESHALYEKLGFVDIGPAFRIDNEAWAREVLMRESVLGMEVNTKLEEQCRELSEVENCMVRWVRT</sequence>
<dbReference type="PANTHER" id="PTHR42791:SF2">
    <property type="entry name" value="N-ACETYLTRANSFERASE DOMAIN-CONTAINING PROTEIN"/>
    <property type="match status" value="1"/>
</dbReference>
<dbReference type="Pfam" id="PF13673">
    <property type="entry name" value="Acetyltransf_10"/>
    <property type="match status" value="1"/>
</dbReference>
<dbReference type="Gene3D" id="3.40.630.30">
    <property type="match status" value="1"/>
</dbReference>
<evidence type="ECO:0000259" key="2">
    <source>
        <dbReference type="PROSITE" id="PS51186"/>
    </source>
</evidence>
<dbReference type="EMBL" id="JAJTJA010000008">
    <property type="protein sequence ID" value="KAH8695505.1"/>
    <property type="molecule type" value="Genomic_DNA"/>
</dbReference>
<dbReference type="AlphaFoldDB" id="A0AAD4KMT6"/>
<organism evidence="3 4">
    <name type="scientific">Talaromyces proteolyticus</name>
    <dbReference type="NCBI Taxonomy" id="1131652"/>
    <lineage>
        <taxon>Eukaryota</taxon>
        <taxon>Fungi</taxon>
        <taxon>Dikarya</taxon>
        <taxon>Ascomycota</taxon>
        <taxon>Pezizomycotina</taxon>
        <taxon>Eurotiomycetes</taxon>
        <taxon>Eurotiomycetidae</taxon>
        <taxon>Eurotiales</taxon>
        <taxon>Trichocomaceae</taxon>
        <taxon>Talaromyces</taxon>
        <taxon>Talaromyces sect. Bacilispori</taxon>
    </lineage>
</organism>
<keyword evidence="4" id="KW-1185">Reference proteome</keyword>
<gene>
    <name evidence="3" type="ORF">BGW36DRAFT_398721</name>
</gene>
<protein>
    <submittedName>
        <fullName evidence="3">Acyl-CoA N-acyltransferase</fullName>
    </submittedName>
</protein>
<feature type="domain" description="N-acetyltransferase" evidence="2">
    <location>
        <begin position="6"/>
        <end position="230"/>
    </location>
</feature>
<name>A0AAD4KMT6_9EURO</name>
<dbReference type="SUPFAM" id="SSF55729">
    <property type="entry name" value="Acyl-CoA N-acyltransferases (Nat)"/>
    <property type="match status" value="1"/>
</dbReference>
<accession>A0AAD4KMT6</accession>
<evidence type="ECO:0000313" key="4">
    <source>
        <dbReference type="Proteomes" id="UP001201262"/>
    </source>
</evidence>
<feature type="region of interest" description="Disordered" evidence="1">
    <location>
        <begin position="89"/>
        <end position="115"/>
    </location>
</feature>
<evidence type="ECO:0000256" key="1">
    <source>
        <dbReference type="SAM" id="MobiDB-lite"/>
    </source>
</evidence>
<evidence type="ECO:0000313" key="3">
    <source>
        <dbReference type="EMBL" id="KAH8695505.1"/>
    </source>
</evidence>
<dbReference type="GeneID" id="70248725"/>
<dbReference type="Proteomes" id="UP001201262">
    <property type="component" value="Unassembled WGS sequence"/>
</dbReference>